<evidence type="ECO:0000256" key="16">
    <source>
        <dbReference type="SAM" id="MobiDB-lite"/>
    </source>
</evidence>
<evidence type="ECO:0000256" key="13">
    <source>
        <dbReference type="PROSITE-ProRule" id="PRU00277"/>
    </source>
</evidence>
<feature type="compositionally biased region" description="Low complexity" evidence="16">
    <location>
        <begin position="454"/>
        <end position="485"/>
    </location>
</feature>
<evidence type="ECO:0000256" key="15">
    <source>
        <dbReference type="SAM" id="Coils"/>
    </source>
</evidence>
<dbReference type="EC" id="5.2.1.8" evidence="3 12"/>
<dbReference type="SUPFAM" id="SSF54534">
    <property type="entry name" value="FKBP-like"/>
    <property type="match status" value="1"/>
</dbReference>
<dbReference type="NCBIfam" id="TIGR00115">
    <property type="entry name" value="tig"/>
    <property type="match status" value="1"/>
</dbReference>
<dbReference type="PANTHER" id="PTHR30560:SF3">
    <property type="entry name" value="TRIGGER FACTOR-LIKE PROTEIN TIG, CHLOROPLASTIC"/>
    <property type="match status" value="1"/>
</dbReference>
<evidence type="ECO:0000256" key="10">
    <source>
        <dbReference type="ARBA" id="ARBA00024849"/>
    </source>
</evidence>
<dbReference type="InterPro" id="IPR027304">
    <property type="entry name" value="Trigger_fact/SurA_dom_sf"/>
</dbReference>
<evidence type="ECO:0000256" key="7">
    <source>
        <dbReference type="ARBA" id="ARBA00023186"/>
    </source>
</evidence>
<comment type="domain">
    <text evidence="12">Consists of 3 domains; the N-terminus binds the ribosome, the middle domain has PPIase activity, while the C-terminus has intrinsic chaperone activity on its own.</text>
</comment>
<dbReference type="InterPro" id="IPR037041">
    <property type="entry name" value="Trigger_fac_C_sf"/>
</dbReference>
<feature type="coiled-coil region" evidence="15">
    <location>
        <begin position="265"/>
        <end position="292"/>
    </location>
</feature>
<sequence length="485" mass="54351">MKVTQEQLPDSQVGLQIEVPAEVSKQTYEKVLKKLIKTVRIPGFRPGKVPRPVFLQRFGTAQIKAAALEELVQTAVEQAIKDESIEAIGNYQLTTEFDELIEQYTPGETLTFQASVDVPPRVTLEQYTGLEVQAEEIKYEASKVDEVLEQYRLNLATLVPVEDRAVQMGDVAVVDFEGKVEQADGSFEVFEGGSAEDFQLDIKEGGFIDGFVEGIVGMSLDETKELSLQFPEDYPQADLAGKATIFTVTVKELKEKELPELDDDFAEEVSEFETLEALRNSLEERYQQEAQDKTEANQFEALLAALLKHLDAEIPETLIRREANHLVQQAAIQLSRQGIDIGKMLTQEIIENMRERSRPEAIDRLRRTLALGEVAKQESIKVEEDEVAERMKEMLEEVSNPEQVDRDRLREVVNEELLQEKILKWLVENNTVEMVPEGTLSAAEAAADEESESTPETAPTIEPAADPETTTTVETTAVSTTSEEE</sequence>
<accession>A0A0C1V492</accession>
<name>A0A0C1V492_9CYAN</name>
<evidence type="ECO:0000256" key="11">
    <source>
        <dbReference type="ARBA" id="ARBA00029986"/>
    </source>
</evidence>
<evidence type="ECO:0000256" key="14">
    <source>
        <dbReference type="RuleBase" id="RU003914"/>
    </source>
</evidence>
<evidence type="ECO:0000313" key="17">
    <source>
        <dbReference type="EMBL" id="NEV66691.1"/>
    </source>
</evidence>
<dbReference type="InterPro" id="IPR008880">
    <property type="entry name" value="Trigger_fac_C"/>
</dbReference>
<dbReference type="InterPro" id="IPR046357">
    <property type="entry name" value="PPIase_dom_sf"/>
</dbReference>
<dbReference type="HAMAP" id="MF_00303">
    <property type="entry name" value="Trigger_factor_Tig"/>
    <property type="match status" value="1"/>
</dbReference>
<dbReference type="InterPro" id="IPR036611">
    <property type="entry name" value="Trigger_fac_ribosome-bd_sf"/>
</dbReference>
<dbReference type="AlphaFoldDB" id="A0A0C1V492"/>
<keyword evidence="12" id="KW-0963">Cytoplasm</keyword>
<dbReference type="PANTHER" id="PTHR30560">
    <property type="entry name" value="TRIGGER FACTOR CHAPERONE AND PEPTIDYL-PROLYL CIS/TRANS ISOMERASE"/>
    <property type="match status" value="1"/>
</dbReference>
<keyword evidence="5 12" id="KW-0132">Cell division</keyword>
<dbReference type="Gene3D" id="1.10.3120.10">
    <property type="entry name" value="Trigger factor, C-terminal domain"/>
    <property type="match status" value="1"/>
</dbReference>
<dbReference type="Pfam" id="PF05697">
    <property type="entry name" value="Trigger_N"/>
    <property type="match status" value="1"/>
</dbReference>
<dbReference type="Pfam" id="PF00254">
    <property type="entry name" value="FKBP_C"/>
    <property type="match status" value="1"/>
</dbReference>
<dbReference type="GO" id="GO:0015031">
    <property type="term" value="P:protein transport"/>
    <property type="evidence" value="ECO:0007669"/>
    <property type="project" value="UniProtKB-UniRule"/>
</dbReference>
<dbReference type="GO" id="GO:0003755">
    <property type="term" value="F:peptidyl-prolyl cis-trans isomerase activity"/>
    <property type="evidence" value="ECO:0007669"/>
    <property type="project" value="UniProtKB-UniRule"/>
</dbReference>
<dbReference type="InterPro" id="IPR008881">
    <property type="entry name" value="Trigger_fac_ribosome-bd_bac"/>
</dbReference>
<dbReference type="InterPro" id="IPR001179">
    <property type="entry name" value="PPIase_FKBP_dom"/>
</dbReference>
<reference evidence="17" key="1">
    <citation type="submission" date="2014-11" db="EMBL/GenBank/DDBJ databases">
        <authorList>
            <person name="Malar M.C."/>
            <person name="Sen D."/>
            <person name="Tripathy S."/>
        </authorList>
    </citation>
    <scope>NUCLEOTIDE SEQUENCE</scope>
    <source>
        <strain evidence="17">BDU141951</strain>
    </source>
</reference>
<reference evidence="17" key="2">
    <citation type="journal article" date="2015" name="Genome Announc.">
        <title>Draft Genome Sequence of Filamentous Marine Cyanobacterium Lyngbya confervoides Strain BDU141951.</title>
        <authorList>
            <person name="Chandrababunaidu M.M."/>
            <person name="Sen D."/>
            <person name="Tripathy S."/>
        </authorList>
    </citation>
    <scope>NUCLEOTIDE SEQUENCE</scope>
    <source>
        <strain evidence="17">BDU141951</strain>
    </source>
</reference>
<dbReference type="GO" id="GO:0043335">
    <property type="term" value="P:protein unfolding"/>
    <property type="evidence" value="ECO:0007669"/>
    <property type="project" value="TreeGrafter"/>
</dbReference>
<comment type="caution">
    <text evidence="17">The sequence shown here is derived from an EMBL/GenBank/DDBJ whole genome shotgun (WGS) entry which is preliminary data.</text>
</comment>
<dbReference type="Gene3D" id="3.10.50.40">
    <property type="match status" value="1"/>
</dbReference>
<keyword evidence="8 12" id="KW-0413">Isomerase</keyword>
<dbReference type="FunFam" id="3.30.70.1050:FF:000004">
    <property type="entry name" value="Trigger factor"/>
    <property type="match status" value="1"/>
</dbReference>
<keyword evidence="7 12" id="KW-0143">Chaperone</keyword>
<dbReference type="GO" id="GO:0051301">
    <property type="term" value="P:cell division"/>
    <property type="evidence" value="ECO:0007669"/>
    <property type="project" value="UniProtKB-KW"/>
</dbReference>
<dbReference type="PIRSF" id="PIRSF003095">
    <property type="entry name" value="Trigger_factor"/>
    <property type="match status" value="1"/>
</dbReference>
<keyword evidence="9 12" id="KW-0131">Cell cycle</keyword>
<protein>
    <recommendedName>
        <fullName evidence="4 12">Trigger factor</fullName>
        <shortName evidence="12">TF</shortName>
        <ecNumber evidence="3 12">5.2.1.8</ecNumber>
    </recommendedName>
    <alternativeName>
        <fullName evidence="11 12">PPIase</fullName>
    </alternativeName>
</protein>
<keyword evidence="6 12" id="KW-0697">Rotamase</keyword>
<evidence type="ECO:0000256" key="2">
    <source>
        <dbReference type="ARBA" id="ARBA00005464"/>
    </source>
</evidence>
<evidence type="ECO:0000256" key="3">
    <source>
        <dbReference type="ARBA" id="ARBA00013194"/>
    </source>
</evidence>
<dbReference type="Pfam" id="PF05698">
    <property type="entry name" value="Trigger_C"/>
    <property type="match status" value="1"/>
</dbReference>
<dbReference type="SUPFAM" id="SSF109998">
    <property type="entry name" value="Triger factor/SurA peptide-binding domain-like"/>
    <property type="match status" value="1"/>
</dbReference>
<comment type="catalytic activity">
    <reaction evidence="1 12 13">
        <text>[protein]-peptidylproline (omega=180) = [protein]-peptidylproline (omega=0)</text>
        <dbReference type="Rhea" id="RHEA:16237"/>
        <dbReference type="Rhea" id="RHEA-COMP:10747"/>
        <dbReference type="Rhea" id="RHEA-COMP:10748"/>
        <dbReference type="ChEBI" id="CHEBI:83833"/>
        <dbReference type="ChEBI" id="CHEBI:83834"/>
        <dbReference type="EC" id="5.2.1.8"/>
    </reaction>
</comment>
<proteinExistence type="inferred from homology"/>
<gene>
    <name evidence="12" type="primary">tig</name>
    <name evidence="17" type="ORF">QQ91_006140</name>
</gene>
<keyword evidence="15" id="KW-0175">Coiled coil</keyword>
<dbReference type="SUPFAM" id="SSF102735">
    <property type="entry name" value="Trigger factor ribosome-binding domain"/>
    <property type="match status" value="1"/>
</dbReference>
<dbReference type="GO" id="GO:0043022">
    <property type="term" value="F:ribosome binding"/>
    <property type="evidence" value="ECO:0007669"/>
    <property type="project" value="TreeGrafter"/>
</dbReference>
<evidence type="ECO:0000256" key="6">
    <source>
        <dbReference type="ARBA" id="ARBA00023110"/>
    </source>
</evidence>
<dbReference type="GO" id="GO:0044183">
    <property type="term" value="F:protein folding chaperone"/>
    <property type="evidence" value="ECO:0007669"/>
    <property type="project" value="TreeGrafter"/>
</dbReference>
<dbReference type="EMBL" id="JTHE02000003">
    <property type="protein sequence ID" value="NEV66691.1"/>
    <property type="molecule type" value="Genomic_DNA"/>
</dbReference>
<dbReference type="GO" id="GO:0005737">
    <property type="term" value="C:cytoplasm"/>
    <property type="evidence" value="ECO:0007669"/>
    <property type="project" value="UniProtKB-SubCell"/>
</dbReference>
<comment type="function">
    <text evidence="10 12">Involved in protein export. Acts as a chaperone by maintaining the newly synthesized protein in an open conformation. Functions as a peptidyl-prolyl cis-trans isomerase.</text>
</comment>
<evidence type="ECO:0000256" key="1">
    <source>
        <dbReference type="ARBA" id="ARBA00000971"/>
    </source>
</evidence>
<dbReference type="InterPro" id="IPR005215">
    <property type="entry name" value="Trig_fac"/>
</dbReference>
<comment type="similarity">
    <text evidence="2 12 14">Belongs to the FKBP-type PPIase family. Tig subfamily.</text>
</comment>
<dbReference type="Gene3D" id="3.30.70.1050">
    <property type="entry name" value="Trigger factor ribosome-binding domain"/>
    <property type="match status" value="1"/>
</dbReference>
<evidence type="ECO:0000256" key="9">
    <source>
        <dbReference type="ARBA" id="ARBA00023306"/>
    </source>
</evidence>
<reference evidence="17" key="3">
    <citation type="submission" date="2020-02" db="EMBL/GenBank/DDBJ databases">
        <authorList>
            <person name="Sarangi A.N."/>
            <person name="Ghosh S."/>
            <person name="Mukherjee M."/>
            <person name="Tripathy S."/>
        </authorList>
    </citation>
    <scope>NUCLEOTIDE SEQUENCE</scope>
    <source>
        <strain evidence="17">BDU141951</strain>
    </source>
</reference>
<organism evidence="17">
    <name type="scientific">Lyngbya confervoides BDU141951</name>
    <dbReference type="NCBI Taxonomy" id="1574623"/>
    <lineage>
        <taxon>Bacteria</taxon>
        <taxon>Bacillati</taxon>
        <taxon>Cyanobacteriota</taxon>
        <taxon>Cyanophyceae</taxon>
        <taxon>Oscillatoriophycideae</taxon>
        <taxon>Oscillatoriales</taxon>
        <taxon>Microcoleaceae</taxon>
        <taxon>Lyngbya</taxon>
    </lineage>
</organism>
<dbReference type="PROSITE" id="PS50059">
    <property type="entry name" value="FKBP_PPIASE"/>
    <property type="match status" value="1"/>
</dbReference>
<evidence type="ECO:0000256" key="12">
    <source>
        <dbReference type="HAMAP-Rule" id="MF_00303"/>
    </source>
</evidence>
<evidence type="ECO:0000256" key="5">
    <source>
        <dbReference type="ARBA" id="ARBA00022618"/>
    </source>
</evidence>
<feature type="region of interest" description="Disordered" evidence="16">
    <location>
        <begin position="438"/>
        <end position="485"/>
    </location>
</feature>
<dbReference type="FunFam" id="3.10.50.40:FF:000001">
    <property type="entry name" value="Trigger factor"/>
    <property type="match status" value="1"/>
</dbReference>
<evidence type="ECO:0000256" key="8">
    <source>
        <dbReference type="ARBA" id="ARBA00023235"/>
    </source>
</evidence>
<dbReference type="GO" id="GO:0051083">
    <property type="term" value="P:'de novo' cotranslational protein folding"/>
    <property type="evidence" value="ECO:0007669"/>
    <property type="project" value="TreeGrafter"/>
</dbReference>
<evidence type="ECO:0000256" key="4">
    <source>
        <dbReference type="ARBA" id="ARBA00016902"/>
    </source>
</evidence>
<comment type="subcellular location">
    <subcellularLocation>
        <location evidence="12">Cytoplasm</location>
    </subcellularLocation>
    <text evidence="12">About half TF is bound to the ribosome near the polypeptide exit tunnel while the other half is free in the cytoplasm.</text>
</comment>